<proteinExistence type="predicted"/>
<name>A0ACB9HUJ6_9ASTR</name>
<gene>
    <name evidence="1" type="ORF">L1987_34697</name>
</gene>
<sequence>MDSLEKETDFYFAKSRDVSTYANFRPSQICLEKHEMGSGQTVEEDRSKPDSQKRKAIVSAEVEATANTTLSLKLWVSDAYDVHSNGSPLITYRSSFHHLDIFLIF</sequence>
<accession>A0ACB9HUJ6</accession>
<comment type="caution">
    <text evidence="1">The sequence shown here is derived from an EMBL/GenBank/DDBJ whole genome shotgun (WGS) entry which is preliminary data.</text>
</comment>
<reference evidence="1 2" key="2">
    <citation type="journal article" date="2022" name="Mol. Ecol. Resour.">
        <title>The genomes of chicory, endive, great burdock and yacon provide insights into Asteraceae paleo-polyploidization history and plant inulin production.</title>
        <authorList>
            <person name="Fan W."/>
            <person name="Wang S."/>
            <person name="Wang H."/>
            <person name="Wang A."/>
            <person name="Jiang F."/>
            <person name="Liu H."/>
            <person name="Zhao H."/>
            <person name="Xu D."/>
            <person name="Zhang Y."/>
        </authorList>
    </citation>
    <scope>NUCLEOTIDE SEQUENCE [LARGE SCALE GENOMIC DNA]</scope>
    <source>
        <strain evidence="2">cv. Yunnan</strain>
        <tissue evidence="1">Leaves</tissue>
    </source>
</reference>
<evidence type="ECO:0000313" key="1">
    <source>
        <dbReference type="EMBL" id="KAI3799399.1"/>
    </source>
</evidence>
<dbReference type="Proteomes" id="UP001056120">
    <property type="component" value="Linkage Group LG11"/>
</dbReference>
<dbReference type="EMBL" id="CM042028">
    <property type="protein sequence ID" value="KAI3799399.1"/>
    <property type="molecule type" value="Genomic_DNA"/>
</dbReference>
<organism evidence="1 2">
    <name type="scientific">Smallanthus sonchifolius</name>
    <dbReference type="NCBI Taxonomy" id="185202"/>
    <lineage>
        <taxon>Eukaryota</taxon>
        <taxon>Viridiplantae</taxon>
        <taxon>Streptophyta</taxon>
        <taxon>Embryophyta</taxon>
        <taxon>Tracheophyta</taxon>
        <taxon>Spermatophyta</taxon>
        <taxon>Magnoliopsida</taxon>
        <taxon>eudicotyledons</taxon>
        <taxon>Gunneridae</taxon>
        <taxon>Pentapetalae</taxon>
        <taxon>asterids</taxon>
        <taxon>campanulids</taxon>
        <taxon>Asterales</taxon>
        <taxon>Asteraceae</taxon>
        <taxon>Asteroideae</taxon>
        <taxon>Heliantheae alliance</taxon>
        <taxon>Millerieae</taxon>
        <taxon>Smallanthus</taxon>
    </lineage>
</organism>
<protein>
    <submittedName>
        <fullName evidence="1">Uncharacterized protein</fullName>
    </submittedName>
</protein>
<evidence type="ECO:0000313" key="2">
    <source>
        <dbReference type="Proteomes" id="UP001056120"/>
    </source>
</evidence>
<keyword evidence="2" id="KW-1185">Reference proteome</keyword>
<reference evidence="2" key="1">
    <citation type="journal article" date="2022" name="Mol. Ecol. Resour.">
        <title>The genomes of chicory, endive, great burdock and yacon provide insights into Asteraceae palaeo-polyploidization history and plant inulin production.</title>
        <authorList>
            <person name="Fan W."/>
            <person name="Wang S."/>
            <person name="Wang H."/>
            <person name="Wang A."/>
            <person name="Jiang F."/>
            <person name="Liu H."/>
            <person name="Zhao H."/>
            <person name="Xu D."/>
            <person name="Zhang Y."/>
        </authorList>
    </citation>
    <scope>NUCLEOTIDE SEQUENCE [LARGE SCALE GENOMIC DNA]</scope>
    <source>
        <strain evidence="2">cv. Yunnan</strain>
    </source>
</reference>